<sequence>MRRLIGRFLRNESGTTAIEYGLICALIFLAIVTSVSALANTQNGGLAVTVERLTTAMKAVVGN</sequence>
<reference evidence="2 3" key="1">
    <citation type="submission" date="2021-02" db="EMBL/GenBank/DDBJ databases">
        <title>Brevundimonas sp. CS1 genome sequence.</title>
        <authorList>
            <person name="Lee K."/>
            <person name="Choi Y.-J."/>
            <person name="Son H.-R."/>
        </authorList>
    </citation>
    <scope>NUCLEOTIDE SEQUENCE [LARGE SCALE GENOMIC DNA]</scope>
    <source>
        <strain evidence="2 3">CS1</strain>
    </source>
</reference>
<keyword evidence="1" id="KW-0472">Membrane</keyword>
<dbReference type="Proteomes" id="UP000662957">
    <property type="component" value="Chromosome"/>
</dbReference>
<evidence type="ECO:0000256" key="1">
    <source>
        <dbReference type="SAM" id="Phobius"/>
    </source>
</evidence>
<evidence type="ECO:0000313" key="2">
    <source>
        <dbReference type="EMBL" id="QSF54611.1"/>
    </source>
</evidence>
<accession>A0ABX7LP52</accession>
<keyword evidence="1" id="KW-1133">Transmembrane helix</keyword>
<dbReference type="EMBL" id="CP070968">
    <property type="protein sequence ID" value="QSF54611.1"/>
    <property type="molecule type" value="Genomic_DNA"/>
</dbReference>
<dbReference type="RefSeq" id="WP_205682063.1">
    <property type="nucleotide sequence ID" value="NZ_CP070968.1"/>
</dbReference>
<organism evidence="2 3">
    <name type="scientific">Brevundimonas fontaquae</name>
    <dbReference type="NCBI Taxonomy" id="2813778"/>
    <lineage>
        <taxon>Bacteria</taxon>
        <taxon>Pseudomonadati</taxon>
        <taxon>Pseudomonadota</taxon>
        <taxon>Alphaproteobacteria</taxon>
        <taxon>Caulobacterales</taxon>
        <taxon>Caulobacteraceae</taxon>
        <taxon>Brevundimonas</taxon>
    </lineage>
</organism>
<dbReference type="Pfam" id="PF04964">
    <property type="entry name" value="Flp_Fap"/>
    <property type="match status" value="1"/>
</dbReference>
<gene>
    <name evidence="2" type="ORF">JX001_01930</name>
</gene>
<feature type="transmembrane region" description="Helical" evidence="1">
    <location>
        <begin position="20"/>
        <end position="39"/>
    </location>
</feature>
<protein>
    <submittedName>
        <fullName evidence="2">Flp family type IVb pilin</fullName>
    </submittedName>
</protein>
<proteinExistence type="predicted"/>
<evidence type="ECO:0000313" key="3">
    <source>
        <dbReference type="Proteomes" id="UP000662957"/>
    </source>
</evidence>
<name>A0ABX7LP52_9CAUL</name>
<keyword evidence="1" id="KW-0812">Transmembrane</keyword>
<dbReference type="InterPro" id="IPR007047">
    <property type="entry name" value="Flp_Fap"/>
</dbReference>
<keyword evidence="3" id="KW-1185">Reference proteome</keyword>